<dbReference type="SUPFAM" id="SSF52833">
    <property type="entry name" value="Thioredoxin-like"/>
    <property type="match status" value="1"/>
</dbReference>
<evidence type="ECO:0000256" key="3">
    <source>
        <dbReference type="RuleBase" id="RU003494"/>
    </source>
</evidence>
<dbReference type="SUPFAM" id="SSF47616">
    <property type="entry name" value="GST C-terminal domain-like"/>
    <property type="match status" value="1"/>
</dbReference>
<dbReference type="InterPro" id="IPR010987">
    <property type="entry name" value="Glutathione-S-Trfase_C-like"/>
</dbReference>
<dbReference type="SFLD" id="SFLDG01150">
    <property type="entry name" value="Main.1:_Beta-like"/>
    <property type="match status" value="1"/>
</dbReference>
<dbReference type="Pfam" id="PF02798">
    <property type="entry name" value="GST_N"/>
    <property type="match status" value="1"/>
</dbReference>
<dbReference type="PANTHER" id="PTHR44051">
    <property type="entry name" value="GLUTATHIONE S-TRANSFERASE-RELATED"/>
    <property type="match status" value="1"/>
</dbReference>
<dbReference type="InterPro" id="IPR036282">
    <property type="entry name" value="Glutathione-S-Trfase_C_sf"/>
</dbReference>
<evidence type="ECO:0000256" key="1">
    <source>
        <dbReference type="ARBA" id="ARBA00007409"/>
    </source>
</evidence>
<dbReference type="EMBL" id="CAJDKC010000005">
    <property type="protein sequence ID" value="CAD0363199.1"/>
    <property type="molecule type" value="Genomic_DNA"/>
</dbReference>
<dbReference type="Proteomes" id="UP000587508">
    <property type="component" value="Unassembled WGS sequence"/>
</dbReference>
<organism evidence="6 7">
    <name type="scientific">Xanthomonas hortorum pv. carotae</name>
    <dbReference type="NCBI Taxonomy" id="487904"/>
    <lineage>
        <taxon>Bacteria</taxon>
        <taxon>Pseudomonadati</taxon>
        <taxon>Pseudomonadota</taxon>
        <taxon>Gammaproteobacteria</taxon>
        <taxon>Lysobacterales</taxon>
        <taxon>Lysobacteraceae</taxon>
        <taxon>Xanthomonas</taxon>
    </lineage>
</organism>
<dbReference type="EMBL" id="CAJDKC010000005">
    <property type="protein sequence ID" value="CAD0363202.1"/>
    <property type="molecule type" value="Genomic_DNA"/>
</dbReference>
<evidence type="ECO:0000259" key="4">
    <source>
        <dbReference type="PROSITE" id="PS50404"/>
    </source>
</evidence>
<evidence type="ECO:0000313" key="7">
    <source>
        <dbReference type="Proteomes" id="UP000587508"/>
    </source>
</evidence>
<dbReference type="CDD" id="cd03047">
    <property type="entry name" value="GST_N_2"/>
    <property type="match status" value="1"/>
</dbReference>
<evidence type="ECO:0000256" key="2">
    <source>
        <dbReference type="ARBA" id="ARBA00022679"/>
    </source>
</evidence>
<dbReference type="FunFam" id="3.40.30.10:FF:000039">
    <property type="entry name" value="Glutathione S-transferase domain"/>
    <property type="match status" value="1"/>
</dbReference>
<dbReference type="RefSeq" id="WP_023905398.1">
    <property type="nucleotide sequence ID" value="NZ_CAJDKC010000005.1"/>
</dbReference>
<name>A0A6V7FIM9_9XANT</name>
<dbReference type="InterPro" id="IPR040079">
    <property type="entry name" value="Glutathione_S-Trfase"/>
</dbReference>
<dbReference type="Gene3D" id="3.40.30.10">
    <property type="entry name" value="Glutaredoxin"/>
    <property type="match status" value="1"/>
</dbReference>
<dbReference type="SFLD" id="SFLDG00358">
    <property type="entry name" value="Main_(cytGST)"/>
    <property type="match status" value="1"/>
</dbReference>
<dbReference type="InterPro" id="IPR004045">
    <property type="entry name" value="Glutathione_S-Trfase_N"/>
</dbReference>
<keyword evidence="2 6" id="KW-0808">Transferase</keyword>
<dbReference type="AlphaFoldDB" id="A0A6V7FIM9"/>
<sequence>MTLAPAATQPTAQTPTITLWGRRNSSNVRKVLWCAEEAGLPYTSIEVGGAFGGNDTPAYRALNPNGVVPTLQDGELVLWESNAIVRYLAARYAPALYPQSPAERALGDRWMDWTTSTFAGVFRDLFWGVLRTAEAERDHARIAAALMRSGELLARADAALAQQPYLSGEQFAMGDIPLGSFIYAWFEMPIDRPELPHLQAWYERLRARPAYQRGVMTALT</sequence>
<dbReference type="SFLD" id="SFLDS00019">
    <property type="entry name" value="Glutathione_Transferase_(cytos"/>
    <property type="match status" value="1"/>
</dbReference>
<accession>A0A6V7FIM9</accession>
<comment type="caution">
    <text evidence="6">The sequence shown here is derived from an EMBL/GenBank/DDBJ whole genome shotgun (WGS) entry which is preliminary data.</text>
</comment>
<feature type="domain" description="GST N-terminal" evidence="4">
    <location>
        <begin position="15"/>
        <end position="96"/>
    </location>
</feature>
<dbReference type="GO" id="GO:0016740">
    <property type="term" value="F:transferase activity"/>
    <property type="evidence" value="ECO:0007669"/>
    <property type="project" value="UniProtKB-KW"/>
</dbReference>
<protein>
    <submittedName>
        <fullName evidence="6">Glutathione S-transferase GstB</fullName>
    </submittedName>
</protein>
<dbReference type="Gene3D" id="1.20.1050.10">
    <property type="match status" value="1"/>
</dbReference>
<proteinExistence type="inferred from homology"/>
<dbReference type="PANTHER" id="PTHR44051:SF19">
    <property type="entry name" value="DISULFIDE-BOND OXIDOREDUCTASE YFCG"/>
    <property type="match status" value="1"/>
</dbReference>
<dbReference type="InterPro" id="IPR004046">
    <property type="entry name" value="GST_C"/>
</dbReference>
<dbReference type="Pfam" id="PF00043">
    <property type="entry name" value="GST_C"/>
    <property type="match status" value="1"/>
</dbReference>
<comment type="similarity">
    <text evidence="1 3">Belongs to the GST superfamily.</text>
</comment>
<evidence type="ECO:0000313" key="6">
    <source>
        <dbReference type="EMBL" id="CAD0363199.1"/>
    </source>
</evidence>
<dbReference type="PROSITE" id="PS50404">
    <property type="entry name" value="GST_NTER"/>
    <property type="match status" value="1"/>
</dbReference>
<gene>
    <name evidence="6" type="primary">gstB_2</name>
    <name evidence="6" type="ORF">CFBP7900_39090</name>
</gene>
<dbReference type="InterPro" id="IPR036249">
    <property type="entry name" value="Thioredoxin-like_sf"/>
</dbReference>
<evidence type="ECO:0000259" key="5">
    <source>
        <dbReference type="PROSITE" id="PS50405"/>
    </source>
</evidence>
<dbReference type="PROSITE" id="PS50405">
    <property type="entry name" value="GST_CTER"/>
    <property type="match status" value="1"/>
</dbReference>
<feature type="domain" description="GST C-terminal" evidence="5">
    <location>
        <begin position="100"/>
        <end position="220"/>
    </location>
</feature>
<reference evidence="6 7" key="1">
    <citation type="submission" date="2020-07" db="EMBL/GenBank/DDBJ databases">
        <authorList>
            <person name="Pothier F. J."/>
        </authorList>
    </citation>
    <scope>NUCLEOTIDE SEQUENCE [LARGE SCALE GENOMIC DNA]</scope>
    <source>
        <strain evidence="6 7">CFBP 7900</strain>
    </source>
</reference>